<organism evidence="2 3">
    <name type="scientific">Dolichospermum planctonicum</name>
    <dbReference type="NCBI Taxonomy" id="136072"/>
    <lineage>
        <taxon>Bacteria</taxon>
        <taxon>Bacillati</taxon>
        <taxon>Cyanobacteriota</taxon>
        <taxon>Cyanophyceae</taxon>
        <taxon>Nostocales</taxon>
        <taxon>Aphanizomenonaceae</taxon>
        <taxon>Dolichospermum</taxon>
    </lineage>
</organism>
<proteinExistence type="predicted"/>
<evidence type="ECO:0000313" key="2">
    <source>
        <dbReference type="EMBL" id="GCL41309.1"/>
    </source>
</evidence>
<reference evidence="3" key="1">
    <citation type="submission" date="2019-02" db="EMBL/GenBank/DDBJ databases">
        <title>Draft genome sequence of Dolichospermum planctonicum NIES-80.</title>
        <authorList>
            <person name="Yamaguchi H."/>
            <person name="Suzuki S."/>
            <person name="Kawachi M."/>
        </authorList>
    </citation>
    <scope>NUCLEOTIDE SEQUENCE [LARGE SCALE GENOMIC DNA]</scope>
    <source>
        <strain evidence="3">NIES-80</strain>
    </source>
</reference>
<gene>
    <name evidence="2" type="ORF">NIES80_10040</name>
</gene>
<protein>
    <recommendedName>
        <fullName evidence="1">DUF4351 domain-containing protein</fullName>
    </recommendedName>
</protein>
<dbReference type="EMBL" id="BJCF01000007">
    <property type="protein sequence ID" value="GCL41309.1"/>
    <property type="molecule type" value="Genomic_DNA"/>
</dbReference>
<dbReference type="RefSeq" id="WP_306420179.1">
    <property type="nucleotide sequence ID" value="NZ_BJCF01000007.1"/>
</dbReference>
<feature type="domain" description="DUF4351" evidence="1">
    <location>
        <begin position="29"/>
        <end position="87"/>
    </location>
</feature>
<sequence length="92" mass="10409">MLGISLEKSRAYQEIKQEAREEGRQEGRQEGLQQATLNLVIRLLTKRFGELPADAHDSISVLPLPVLVSLSEALLDFTSLHDLQVWLDQVKQ</sequence>
<comment type="caution">
    <text evidence="2">The sequence shown here is derived from an EMBL/GenBank/DDBJ whole genome shotgun (WGS) entry which is preliminary data.</text>
</comment>
<dbReference type="Pfam" id="PF14261">
    <property type="entry name" value="DUF4351"/>
    <property type="match status" value="1"/>
</dbReference>
<accession>A0A480A8X2</accession>
<name>A0A480A8X2_9CYAN</name>
<dbReference type="PANTHER" id="PTHR35586">
    <property type="entry name" value="SLL1691 PROTEIN"/>
    <property type="match status" value="1"/>
</dbReference>
<dbReference type="PANTHER" id="PTHR35586:SF2">
    <property type="entry name" value="SLL1542 PROTEIN"/>
    <property type="match status" value="1"/>
</dbReference>
<evidence type="ECO:0000313" key="3">
    <source>
        <dbReference type="Proteomes" id="UP000299367"/>
    </source>
</evidence>
<dbReference type="AlphaFoldDB" id="A0A480A8X2"/>
<dbReference type="InterPro" id="IPR025587">
    <property type="entry name" value="DUF4351"/>
</dbReference>
<evidence type="ECO:0000259" key="1">
    <source>
        <dbReference type="Pfam" id="PF14261"/>
    </source>
</evidence>
<dbReference type="Proteomes" id="UP000299367">
    <property type="component" value="Unassembled WGS sequence"/>
</dbReference>